<keyword evidence="7" id="KW-1185">Reference proteome</keyword>
<sequence length="350" mass="37103">MTTKTRGRLRALARAAVLGGALLAGVAAATDARADTLEAVRERGVLLCGVGEESGFAKRGPDGRVTGLRADMCRAIAAAAIGDGEAVTFVPLFSAARFDALRDGEIDVLVGGATWTLGREATLGIHFTGATFYDGQGFIAHRAAGFRRLADVTEARVCVVAETTSIENLKAWMRASGKTLTPVELVTSDGSWNTFLGHGCEIMTNDIAGMVMALSDRAPDPEAFVVFPDLISREPLSPAVRNDDPRWETLVRFAMNALILGEAKGVTQAMAADPAATVDDPETRHLLGLEPGIGAPLGLDDGWARRAIAVAGNYGEIFDRNLGAQSRYHMDRGLNALWTDGGLLYPLPIR</sequence>
<feature type="chain" id="PRO_5012628801" evidence="4">
    <location>
        <begin position="30"/>
        <end position="350"/>
    </location>
</feature>
<reference evidence="6 7" key="1">
    <citation type="submission" date="2017-09" db="EMBL/GenBank/DDBJ databases">
        <authorList>
            <person name="Ehlers B."/>
            <person name="Leendertz F.H."/>
        </authorList>
    </citation>
    <scope>NUCLEOTIDE SEQUENCE [LARGE SCALE GENOMIC DNA]</scope>
    <source>
        <strain evidence="6 7">USBA 140</strain>
    </source>
</reference>
<dbReference type="PROSITE" id="PS51318">
    <property type="entry name" value="TAT"/>
    <property type="match status" value="1"/>
</dbReference>
<evidence type="ECO:0000256" key="4">
    <source>
        <dbReference type="SAM" id="SignalP"/>
    </source>
</evidence>
<gene>
    <name evidence="6" type="ORF">SAMN05421508_108201</name>
</gene>
<dbReference type="InterPro" id="IPR051455">
    <property type="entry name" value="Bact_solute-bind_prot3"/>
</dbReference>
<proteinExistence type="inferred from homology"/>
<dbReference type="GO" id="GO:0006865">
    <property type="term" value="P:amino acid transport"/>
    <property type="evidence" value="ECO:0007669"/>
    <property type="project" value="TreeGrafter"/>
</dbReference>
<evidence type="ECO:0000259" key="5">
    <source>
        <dbReference type="SMART" id="SM00062"/>
    </source>
</evidence>
<name>A0A286GU21_9PROT</name>
<dbReference type="Gene3D" id="3.40.190.10">
    <property type="entry name" value="Periplasmic binding protein-like II"/>
    <property type="match status" value="2"/>
</dbReference>
<protein>
    <submittedName>
        <fullName evidence="6">General L-amino acid transport system substrate-binding protein</fullName>
    </submittedName>
</protein>
<dbReference type="InterPro" id="IPR006311">
    <property type="entry name" value="TAT_signal"/>
</dbReference>
<dbReference type="SUPFAM" id="SSF53850">
    <property type="entry name" value="Periplasmic binding protein-like II"/>
    <property type="match status" value="1"/>
</dbReference>
<keyword evidence="3 4" id="KW-0732">Signal</keyword>
<dbReference type="Proteomes" id="UP000219621">
    <property type="component" value="Unassembled WGS sequence"/>
</dbReference>
<evidence type="ECO:0000256" key="2">
    <source>
        <dbReference type="ARBA" id="ARBA00022448"/>
    </source>
</evidence>
<accession>A0A286GU21</accession>
<evidence type="ECO:0000256" key="1">
    <source>
        <dbReference type="ARBA" id="ARBA00010333"/>
    </source>
</evidence>
<evidence type="ECO:0000256" key="3">
    <source>
        <dbReference type="ARBA" id="ARBA00022729"/>
    </source>
</evidence>
<keyword evidence="2" id="KW-0813">Transport</keyword>
<dbReference type="OrthoDB" id="9777941at2"/>
<comment type="similarity">
    <text evidence="1">Belongs to the bacterial solute-binding protein 3 family.</text>
</comment>
<dbReference type="SMART" id="SM00062">
    <property type="entry name" value="PBPb"/>
    <property type="match status" value="1"/>
</dbReference>
<dbReference type="RefSeq" id="WP_097280597.1">
    <property type="nucleotide sequence ID" value="NZ_OCNJ01000008.1"/>
</dbReference>
<dbReference type="InterPro" id="IPR001638">
    <property type="entry name" value="Solute-binding_3/MltF_N"/>
</dbReference>
<evidence type="ECO:0000313" key="6">
    <source>
        <dbReference type="EMBL" id="SOD99045.1"/>
    </source>
</evidence>
<evidence type="ECO:0000313" key="7">
    <source>
        <dbReference type="Proteomes" id="UP000219621"/>
    </source>
</evidence>
<dbReference type="PANTHER" id="PTHR30085:SF7">
    <property type="entry name" value="AMINO-ACID ABC TRANSPORTER-BINDING PROTEIN YHDW-RELATED"/>
    <property type="match status" value="1"/>
</dbReference>
<dbReference type="EMBL" id="OCNJ01000008">
    <property type="protein sequence ID" value="SOD99045.1"/>
    <property type="molecule type" value="Genomic_DNA"/>
</dbReference>
<feature type="signal peptide" evidence="4">
    <location>
        <begin position="1"/>
        <end position="29"/>
    </location>
</feature>
<dbReference type="PANTHER" id="PTHR30085">
    <property type="entry name" value="AMINO ACID ABC TRANSPORTER PERMEASE"/>
    <property type="match status" value="1"/>
</dbReference>
<dbReference type="Pfam" id="PF00497">
    <property type="entry name" value="SBP_bac_3"/>
    <property type="match status" value="1"/>
</dbReference>
<dbReference type="AlphaFoldDB" id="A0A286GU21"/>
<organism evidence="6 7">
    <name type="scientific">Caenispirillum bisanense</name>
    <dbReference type="NCBI Taxonomy" id="414052"/>
    <lineage>
        <taxon>Bacteria</taxon>
        <taxon>Pseudomonadati</taxon>
        <taxon>Pseudomonadota</taxon>
        <taxon>Alphaproteobacteria</taxon>
        <taxon>Rhodospirillales</taxon>
        <taxon>Novispirillaceae</taxon>
        <taxon>Caenispirillum</taxon>
    </lineage>
</organism>
<feature type="domain" description="Solute-binding protein family 3/N-terminal" evidence="5">
    <location>
        <begin position="45"/>
        <end position="274"/>
    </location>
</feature>